<protein>
    <submittedName>
        <fullName evidence="2">Uncharacterized protein</fullName>
    </submittedName>
</protein>
<keyword evidence="3" id="KW-1185">Reference proteome</keyword>
<dbReference type="Proteomes" id="UP001328107">
    <property type="component" value="Unassembled WGS sequence"/>
</dbReference>
<proteinExistence type="predicted"/>
<dbReference type="EMBL" id="BTRK01000005">
    <property type="protein sequence ID" value="GMR54859.1"/>
    <property type="molecule type" value="Genomic_DNA"/>
</dbReference>
<evidence type="ECO:0000313" key="2">
    <source>
        <dbReference type="EMBL" id="GMR54859.1"/>
    </source>
</evidence>
<accession>A0AAN5D1X9</accession>
<feature type="region of interest" description="Disordered" evidence="1">
    <location>
        <begin position="33"/>
        <end position="69"/>
    </location>
</feature>
<evidence type="ECO:0000256" key="1">
    <source>
        <dbReference type="SAM" id="MobiDB-lite"/>
    </source>
</evidence>
<dbReference type="AlphaFoldDB" id="A0AAN5D1X9"/>
<sequence length="69" mass="7520">MQERTHEISPSKIYAGLLPRYSAPILCHTAVSSQPRRSQIVPSPSQLSRTESESLIAASAASGDHLRFT</sequence>
<organism evidence="2 3">
    <name type="scientific">Pristionchus mayeri</name>
    <dbReference type="NCBI Taxonomy" id="1317129"/>
    <lineage>
        <taxon>Eukaryota</taxon>
        <taxon>Metazoa</taxon>
        <taxon>Ecdysozoa</taxon>
        <taxon>Nematoda</taxon>
        <taxon>Chromadorea</taxon>
        <taxon>Rhabditida</taxon>
        <taxon>Rhabditina</taxon>
        <taxon>Diplogasteromorpha</taxon>
        <taxon>Diplogasteroidea</taxon>
        <taxon>Neodiplogasteridae</taxon>
        <taxon>Pristionchus</taxon>
    </lineage>
</organism>
<feature type="compositionally biased region" description="Polar residues" evidence="1">
    <location>
        <begin position="33"/>
        <end position="49"/>
    </location>
</feature>
<reference evidence="3" key="1">
    <citation type="submission" date="2022-10" db="EMBL/GenBank/DDBJ databases">
        <title>Genome assembly of Pristionchus species.</title>
        <authorList>
            <person name="Yoshida K."/>
            <person name="Sommer R.J."/>
        </authorList>
    </citation>
    <scope>NUCLEOTIDE SEQUENCE [LARGE SCALE GENOMIC DNA]</scope>
    <source>
        <strain evidence="3">RS5460</strain>
    </source>
</reference>
<comment type="caution">
    <text evidence="2">The sequence shown here is derived from an EMBL/GenBank/DDBJ whole genome shotgun (WGS) entry which is preliminary data.</text>
</comment>
<feature type="compositionally biased region" description="Low complexity" evidence="1">
    <location>
        <begin position="53"/>
        <end position="62"/>
    </location>
</feature>
<evidence type="ECO:0000313" key="3">
    <source>
        <dbReference type="Proteomes" id="UP001328107"/>
    </source>
</evidence>
<name>A0AAN5D1X9_9BILA</name>
<gene>
    <name evidence="2" type="ORF">PMAYCL1PPCAC_25054</name>
</gene>